<dbReference type="EMBL" id="LWHQ01000014">
    <property type="protein sequence ID" value="OAS26003.1"/>
    <property type="molecule type" value="Genomic_DNA"/>
</dbReference>
<protein>
    <submittedName>
        <fullName evidence="1">Pyocin activator protein PrtN</fullName>
    </submittedName>
</protein>
<dbReference type="OrthoDB" id="982642at2"/>
<reference evidence="1 2" key="1">
    <citation type="submission" date="2016-04" db="EMBL/GenBank/DDBJ databases">
        <authorList>
            <person name="Evans L.H."/>
            <person name="Alamgir A."/>
            <person name="Owens N."/>
            <person name="Weber N.D."/>
            <person name="Virtaneva K."/>
            <person name="Barbian K."/>
            <person name="Babar A."/>
            <person name="Rosenke K."/>
        </authorList>
    </citation>
    <scope>NUCLEOTIDE SEQUENCE [LARGE SCALE GENOMIC DNA]</scope>
    <source>
        <strain evidence="1 2">PMB02</strain>
    </source>
</reference>
<dbReference type="GO" id="GO:0006355">
    <property type="term" value="P:regulation of DNA-templated transcription"/>
    <property type="evidence" value="ECO:0007669"/>
    <property type="project" value="InterPro"/>
</dbReference>
<dbReference type="Proteomes" id="UP000078316">
    <property type="component" value="Unassembled WGS sequence"/>
</dbReference>
<gene>
    <name evidence="1" type="ORF">A5481_07540</name>
</gene>
<proteinExistence type="predicted"/>
<organism evidence="1 2">
    <name type="scientific">Methylobacterium platani</name>
    <dbReference type="NCBI Taxonomy" id="427683"/>
    <lineage>
        <taxon>Bacteria</taxon>
        <taxon>Pseudomonadati</taxon>
        <taxon>Pseudomonadota</taxon>
        <taxon>Alphaproteobacteria</taxon>
        <taxon>Hyphomicrobiales</taxon>
        <taxon>Methylobacteriaceae</taxon>
        <taxon>Methylobacterium</taxon>
    </lineage>
</organism>
<evidence type="ECO:0000313" key="2">
    <source>
        <dbReference type="Proteomes" id="UP000078316"/>
    </source>
</evidence>
<evidence type="ECO:0000313" key="1">
    <source>
        <dbReference type="EMBL" id="OAS26003.1"/>
    </source>
</evidence>
<dbReference type="InterPro" id="IPR020518">
    <property type="entry name" value="Tscrpt_reg_PrtN"/>
</dbReference>
<name>A0A179SDV5_9HYPH</name>
<sequence length="92" mass="10231">MNTAFLLMAQYGGAAVIPIDAVCRDYFWHLSPDKLVRKISAGEIALPLVRMEASYKCAKGVHLVDLARWIDERAEAARKECQQLAGRKPESA</sequence>
<dbReference type="AlphaFoldDB" id="A0A179SDV5"/>
<dbReference type="Pfam" id="PF11112">
    <property type="entry name" value="PyocinActivator"/>
    <property type="match status" value="1"/>
</dbReference>
<dbReference type="RefSeq" id="WP_048435889.1">
    <property type="nucleotide sequence ID" value="NZ_LWHQ01000014.1"/>
</dbReference>
<comment type="caution">
    <text evidence="1">The sequence shown here is derived from an EMBL/GenBank/DDBJ whole genome shotgun (WGS) entry which is preliminary data.</text>
</comment>
<dbReference type="STRING" id="427683.A5481_07540"/>
<accession>A0A179SDV5</accession>